<dbReference type="EMBL" id="CP013200">
    <property type="protein sequence ID" value="ALO67714.1"/>
    <property type="molecule type" value="Genomic_DNA"/>
</dbReference>
<accession>A0A0S2M1X5</accession>
<dbReference type="SUPFAM" id="SSF49265">
    <property type="entry name" value="Fibronectin type III"/>
    <property type="match status" value="2"/>
</dbReference>
<reference evidence="6 7" key="2">
    <citation type="journal article" date="2016" name="J. Biotechnol.">
        <title>Complete genome sequence of Arthrobacter alpinus ERGS4:06, a yellow pigmented bacterium tolerant to cold and radiations isolated from Sikkim Himalaya.</title>
        <authorList>
            <person name="Kumar R."/>
            <person name="Singh D."/>
            <person name="Swarnkar M.K."/>
            <person name="Singh A.K."/>
            <person name="Kumar S."/>
        </authorList>
    </citation>
    <scope>NUCLEOTIDE SEQUENCE [LARGE SCALE GENOMIC DNA]</scope>
    <source>
        <strain evidence="6 7">ERGS4:06</strain>
    </source>
</reference>
<dbReference type="RefSeq" id="WP_062291109.1">
    <property type="nucleotide sequence ID" value="NZ_CP013200.1"/>
</dbReference>
<feature type="compositionally biased region" description="Polar residues" evidence="4">
    <location>
        <begin position="1845"/>
        <end position="1860"/>
    </location>
</feature>
<feature type="region of interest" description="Disordered" evidence="4">
    <location>
        <begin position="1551"/>
        <end position="1574"/>
    </location>
</feature>
<sequence length="2060" mass="212707">MSLSSMSAKAFRGKRALPVIGMLGAVATVVAGAVIYPGFATTDVDLNDGSVWVTNRSMNLVAHLNAESKLLDGGFAATTENFNVVQNAATVFMDNAAGTLLNRVNVPTMALGQDTTMSSGKNVSLGAAVTAIADPSEGNIWVMTAESVTSFGDKTTKPALTGMPGALTVVAQSPHGDGSTVFVLNPAAGELLTLTVGADGRVTNQASAKIAGLPDAGQLELTAVGDAAIVLDPGTGTLFLPGNKTVTVDNGKGARLQHPSAAGDFVALETPTSLVVQPLNGQAATITSNSGTSVPIAPVQQRNCVHAAWGGSNEYLFHCAGGEDNLRPIPKATGQSMLEFRQNRDVVVLNDTNSGDVWLVDQNLLLVNNWDDIKMDLTKADDPEKDSADPNVVNTLPDRTKPNRVPEANVDSFGVRAGRTTILPVLYNDSDPDGDVLTVAGPETNPDIGTVQSIYGGSGLQIAVPAGKTGSTQFSYTADDGRGGTAKATVNVRLVPDSENSEPVPLRDSAMVVAQGQAVSQNVLNDWIDPDGDDIFLVSAISDDGSAAIKTRPDGELSYADDGEESGMKTATLTVSDGQAQVEHKLKVNVRADGSVPPVANADFFRAVAGETIVLAPLKNDQDPAGGKLRLASVSKPANATVSRIADNGTVTFTSSTPGPVYLEYQVTNGPASSTGLIRVDVVPAGEGGPPIAVKDLALLPAGGSVLVDVLGNDMDPAGGVLVVQSVQLPSAAPISATIIDRHVVKLTDVRGLGQTMSLQYTISNGSGTATGEIAVIGIPAPEKLLPPRAEPDTAMVRVGDIVSIPVLSNDVDPNGEVLKSPEIVESPSPEAGRFFVDQNQLRFIAGPAAKTVQGVYKVANSTGQFDSAQVTITIVAADPERNLPPAPKNLQGRVVAGDTVKIPVPLDGIDPDGDSVELAGIEQAPAFGTALPGNGFILYTGSSTSHGTDTFTYKVRDRLGAEATARVDVGVVPPLAMNQPPVAADDFITMRPGRKVALDVVLNDADPDGGQLALVKDGFNGPAEMAPTITPKGRIIITSPQEPGIATMSYTVADSFGATAMGNIRMMVTPDAPLKAPIARDDRVTAHQTLSKTAVEVMVLDNDEDPDGIAEDLDIKIAAAPGSTAADATVTAKGTVRIQLAPEAQMVPYTLTDRDGLVATAVIWVPGHGKQYPVLAKTDVIKVTAGQSAVMKLSEYVKVRDGRTPRLTEASKITLIGATKNKDKLIAGDGAGVNYAADLAFFGPGSITFEVTDGGGPDDPDGLKSTLTVLTEVAPALDGAKNTPPSFTGASIDVPQAEETSYDVAPLAKDKDPGDSEKLSFKLVGAVPSGFKAALKGSVLDISASKETKVGVKGTLQVSVSDGANTPVTADVVLVATSSSKPLPVANQDVVSDAHAGRAEVVRVLENDVNPFPDTPLRIVGAQVETGGQGVTATSGTDTVTVTTSPDYKGTVVVKYTVEDKTRDIARVATGRIKMVVKGKPDAPAKPQIVEEKDKAVLISWDSPADNGSPITGYEVNWGGGSQKCATNTCTITGLRNATEYKFTVAATNGVGTSASSPSSASATPDRMPDAPGPPIGTFGDKEVALEWVTPVGEFSAVKNFTVEISPAPPGQNGQKTAVVSESLTWTGLENGTEYQFRVQAVNNAPKPSEWSRYSQTVIPAGIPAAPDAPTVTASPAVGTNTQVLVSWAEPFINGDAISKYTLEVTGGGEPVREIEATAVSTPRQSVTIKNSTAEYRFRVKAANKAGTGGYGGLSAPQRAVGKVGQMQPPTLEIQNTGADGGTVKLGYTALGQPELNGYTPAEIRYCVALSTGLEQCGVASGALLASPNGTPVTANVWAEGNAGTASSVGDRSQSSNQVKPYGVPRAVPVNGSTAPRGDKTVRWTWSAPNMLGSTFKEYQYSLNSGGWVATQGTSFSTGTSNFNDSAQLRVRACSVEGACGAEGSANSQAGPQDVWTTSGKDYRTCTDPGNGVAYDPKNLTCGGQTSRTGSGGPWMYNSDTITVRCYINKVSYGGGAVSFYRIESASGAIGGVGQIVGRYVETSMTTMRGPEANGVPAC</sequence>
<feature type="compositionally biased region" description="Low complexity" evidence="4">
    <location>
        <begin position="1554"/>
        <end position="1566"/>
    </location>
</feature>
<evidence type="ECO:0000313" key="6">
    <source>
        <dbReference type="EMBL" id="ALO67714.1"/>
    </source>
</evidence>
<feature type="region of interest" description="Disordered" evidence="4">
    <location>
        <begin position="1845"/>
        <end position="1877"/>
    </location>
</feature>
<dbReference type="Pfam" id="PF00041">
    <property type="entry name" value="fn3"/>
    <property type="match status" value="3"/>
</dbReference>
<dbReference type="PRINTS" id="PR00014">
    <property type="entry name" value="FNTYPEIII"/>
</dbReference>
<dbReference type="GO" id="GO:0016020">
    <property type="term" value="C:membrane"/>
    <property type="evidence" value="ECO:0007669"/>
    <property type="project" value="UniProtKB-SubCell"/>
</dbReference>
<dbReference type="GO" id="GO:0098609">
    <property type="term" value="P:cell-cell adhesion"/>
    <property type="evidence" value="ECO:0007669"/>
    <property type="project" value="TreeGrafter"/>
</dbReference>
<evidence type="ECO:0000259" key="5">
    <source>
        <dbReference type="PROSITE" id="PS50853"/>
    </source>
</evidence>
<keyword evidence="2" id="KW-0326">Glycosidase</keyword>
<feature type="region of interest" description="Disordered" evidence="4">
    <location>
        <begin position="380"/>
        <end position="407"/>
    </location>
</feature>
<feature type="domain" description="Fibronectin type-III" evidence="5">
    <location>
        <begin position="1667"/>
        <end position="1771"/>
    </location>
</feature>
<feature type="domain" description="Fibronectin type-III" evidence="5">
    <location>
        <begin position="1484"/>
        <end position="1568"/>
    </location>
</feature>
<keyword evidence="1" id="KW-1015">Disulfide bond</keyword>
<reference evidence="7" key="1">
    <citation type="submission" date="2015-11" db="EMBL/GenBank/DDBJ databases">
        <authorList>
            <person name="Kumar R."/>
            <person name="Singh D."/>
            <person name="Swarnkar M.K."/>
            <person name="Singh A.K."/>
            <person name="Kumar S."/>
        </authorList>
    </citation>
    <scope>NUCLEOTIDE SEQUENCE [LARGE SCALE GENOMIC DNA]</scope>
    <source>
        <strain evidence="7">ERGS4:06</strain>
    </source>
</reference>
<dbReference type="PROSITE" id="PS50853">
    <property type="entry name" value="FN3"/>
    <property type="match status" value="3"/>
</dbReference>
<dbReference type="PANTHER" id="PTHR44170">
    <property type="entry name" value="PROTEIN SIDEKICK"/>
    <property type="match status" value="1"/>
</dbReference>
<protein>
    <recommendedName>
        <fullName evidence="5">Fibronectin type-III domain-containing protein</fullName>
    </recommendedName>
</protein>
<dbReference type="GO" id="GO:0016798">
    <property type="term" value="F:hydrolase activity, acting on glycosyl bonds"/>
    <property type="evidence" value="ECO:0007669"/>
    <property type="project" value="UniProtKB-KW"/>
</dbReference>
<feature type="domain" description="Fibronectin type-III" evidence="5">
    <location>
        <begin position="1569"/>
        <end position="1663"/>
    </location>
</feature>
<dbReference type="OrthoDB" id="5241356at2"/>
<dbReference type="SMART" id="SM00060">
    <property type="entry name" value="FN3"/>
    <property type="match status" value="3"/>
</dbReference>
<dbReference type="InterPro" id="IPR036116">
    <property type="entry name" value="FN3_sf"/>
</dbReference>
<evidence type="ECO:0000256" key="1">
    <source>
        <dbReference type="ARBA" id="ARBA00023157"/>
    </source>
</evidence>
<organism evidence="6 7">
    <name type="scientific">Arthrobacter alpinus</name>
    <dbReference type="NCBI Taxonomy" id="656366"/>
    <lineage>
        <taxon>Bacteria</taxon>
        <taxon>Bacillati</taxon>
        <taxon>Actinomycetota</taxon>
        <taxon>Actinomycetes</taxon>
        <taxon>Micrococcales</taxon>
        <taxon>Micrococcaceae</taxon>
        <taxon>Arthrobacter</taxon>
    </lineage>
</organism>
<dbReference type="InterPro" id="IPR003961">
    <property type="entry name" value="FN3_dom"/>
</dbReference>
<dbReference type="GO" id="GO:0000272">
    <property type="term" value="P:polysaccharide catabolic process"/>
    <property type="evidence" value="ECO:0007669"/>
    <property type="project" value="UniProtKB-KW"/>
</dbReference>
<keyword evidence="3" id="KW-0624">Polysaccharide degradation</keyword>
<dbReference type="InterPro" id="IPR013783">
    <property type="entry name" value="Ig-like_fold"/>
</dbReference>
<dbReference type="Pfam" id="PF17963">
    <property type="entry name" value="Big_9"/>
    <property type="match status" value="9"/>
</dbReference>
<dbReference type="CDD" id="cd00063">
    <property type="entry name" value="FN3"/>
    <property type="match status" value="3"/>
</dbReference>
<keyword evidence="2" id="KW-0378">Hydrolase</keyword>
<dbReference type="Gene3D" id="2.60.40.2810">
    <property type="match status" value="1"/>
</dbReference>
<evidence type="ECO:0000256" key="2">
    <source>
        <dbReference type="ARBA" id="ARBA00023295"/>
    </source>
</evidence>
<dbReference type="PANTHER" id="PTHR44170:SF6">
    <property type="entry name" value="CONTACTIN"/>
    <property type="match status" value="1"/>
</dbReference>
<gene>
    <name evidence="6" type="ORF">AS189_16030</name>
</gene>
<proteinExistence type="predicted"/>
<keyword evidence="3" id="KW-0119">Carbohydrate metabolism</keyword>
<dbReference type="Gene3D" id="2.60.40.10">
    <property type="entry name" value="Immunoglobulins"/>
    <property type="match status" value="3"/>
</dbReference>
<dbReference type="Gene3D" id="2.60.40.3440">
    <property type="match status" value="1"/>
</dbReference>
<evidence type="ECO:0000256" key="4">
    <source>
        <dbReference type="SAM" id="MobiDB-lite"/>
    </source>
</evidence>
<dbReference type="Proteomes" id="UP000059574">
    <property type="component" value="Chromosome"/>
</dbReference>
<name>A0A0S2M1X5_9MICC</name>
<evidence type="ECO:0000256" key="3">
    <source>
        <dbReference type="ARBA" id="ARBA00023326"/>
    </source>
</evidence>
<evidence type="ECO:0000313" key="7">
    <source>
        <dbReference type="Proteomes" id="UP000059574"/>
    </source>
</evidence>